<sequence length="270" mass="30267">MIVAFGGWNDACQAATDTIRHLLDTYESREIGHICCDSYYDYQSSRPMLCNVQGHRRIVWPETTFYEVKADPDNTFYVAMGPEPNFHWSDFCQRALRFADECDVTNVITLGSMFAECTHTRALPLSHSCGDDDDAAEDSYCGPIGIPTVLNYQAAEDGFEAESLWISIPQYLGGDECPAGTLRLLNELSSIMDLALEEGDLAAATEKWRLQADMLVRCNDDLSDYVHHLEHLMDEHGDSDADVSAPHAKQLVEETEEFLRSFDHPAAPED</sequence>
<dbReference type="InterPro" id="IPR038389">
    <property type="entry name" value="PSMG2_sf"/>
</dbReference>
<dbReference type="Proteomes" id="UP000235050">
    <property type="component" value="Unassembled WGS sequence"/>
</dbReference>
<dbReference type="PIRSF" id="PIRSF028754">
    <property type="entry name" value="UCP028754"/>
    <property type="match status" value="1"/>
</dbReference>
<dbReference type="InterPro" id="IPR008492">
    <property type="entry name" value="Rv2714-like"/>
</dbReference>
<evidence type="ECO:0000313" key="2">
    <source>
        <dbReference type="Proteomes" id="UP000235050"/>
    </source>
</evidence>
<keyword evidence="2" id="KW-1185">Reference proteome</keyword>
<proteinExistence type="predicted"/>
<accession>A0A2N5J9R4</accession>
<organism evidence="1 2">
    <name type="scientific">Bifidobacterium margollesii</name>
    <dbReference type="NCBI Taxonomy" id="2020964"/>
    <lineage>
        <taxon>Bacteria</taxon>
        <taxon>Bacillati</taxon>
        <taxon>Actinomycetota</taxon>
        <taxon>Actinomycetes</taxon>
        <taxon>Bifidobacteriales</taxon>
        <taxon>Bifidobacteriaceae</taxon>
        <taxon>Bifidobacterium</taxon>
    </lineage>
</organism>
<reference evidence="1 2" key="1">
    <citation type="submission" date="2017-07" db="EMBL/GenBank/DDBJ databases">
        <title>Bifidobacterium novel species.</title>
        <authorList>
            <person name="Lugli G.A."/>
            <person name="Milani C."/>
            <person name="Duranti S."/>
            <person name="Mangifesta M."/>
        </authorList>
    </citation>
    <scope>NUCLEOTIDE SEQUENCE [LARGE SCALE GENOMIC DNA]</scope>
    <source>
        <strain evidence="2">Uis1B</strain>
    </source>
</reference>
<dbReference type="EMBL" id="NMWU01000021">
    <property type="protein sequence ID" value="PLS30952.1"/>
    <property type="molecule type" value="Genomic_DNA"/>
</dbReference>
<evidence type="ECO:0000313" key="1">
    <source>
        <dbReference type="EMBL" id="PLS30952.1"/>
    </source>
</evidence>
<dbReference type="OrthoDB" id="150941at2"/>
<dbReference type="AlphaFoldDB" id="A0A2N5J9R4"/>
<name>A0A2N5J9R4_9BIFI</name>
<protein>
    <submittedName>
        <fullName evidence="1">PAC2 family protein</fullName>
    </submittedName>
</protein>
<dbReference type="Pfam" id="PF09754">
    <property type="entry name" value="PAC2"/>
    <property type="match status" value="1"/>
</dbReference>
<comment type="caution">
    <text evidence="1">The sequence shown here is derived from an EMBL/GenBank/DDBJ whole genome shotgun (WGS) entry which is preliminary data.</text>
</comment>
<gene>
    <name evidence="1" type="ORF">Uis1B_1242</name>
</gene>
<dbReference type="SUPFAM" id="SSF159659">
    <property type="entry name" value="Cgl1923-like"/>
    <property type="match status" value="1"/>
</dbReference>
<dbReference type="InterPro" id="IPR019151">
    <property type="entry name" value="Proteasome_assmbl_chaperone_2"/>
</dbReference>
<dbReference type="Gene3D" id="3.40.50.10900">
    <property type="entry name" value="PAC-like subunit"/>
    <property type="match status" value="1"/>
</dbReference>